<evidence type="ECO:0000256" key="4">
    <source>
        <dbReference type="RuleBase" id="RU362027"/>
    </source>
</evidence>
<dbReference type="Proteomes" id="UP001604277">
    <property type="component" value="Unassembled WGS sequence"/>
</dbReference>
<keyword evidence="5" id="KW-0812">Transmembrane</keyword>
<comment type="caution">
    <text evidence="6">The sequence shown here is derived from an EMBL/GenBank/DDBJ whole genome shotgun (WGS) entry which is preliminary data.</text>
</comment>
<reference evidence="7" key="1">
    <citation type="submission" date="2024-07" db="EMBL/GenBank/DDBJ databases">
        <title>Two chromosome-level genome assemblies of Korean endemic species Abeliophyllum distichum and Forsythia ovata (Oleaceae).</title>
        <authorList>
            <person name="Jang H."/>
        </authorList>
    </citation>
    <scope>NUCLEOTIDE SEQUENCE [LARGE SCALE GENOMIC DNA]</scope>
</reference>
<dbReference type="EC" id="2.4.1.-" evidence="4"/>
<gene>
    <name evidence="6" type="ORF">Fot_50123</name>
</gene>
<protein>
    <recommendedName>
        <fullName evidence="4">Hexosyltransferase</fullName>
        <ecNumber evidence="4">2.4.1.-</ecNumber>
    </recommendedName>
</protein>
<dbReference type="SUPFAM" id="SSF53448">
    <property type="entry name" value="Nucleotide-diphospho-sugar transferases"/>
    <property type="match status" value="1"/>
</dbReference>
<feature type="transmembrane region" description="Helical" evidence="5">
    <location>
        <begin position="12"/>
        <end position="30"/>
    </location>
</feature>
<keyword evidence="5" id="KW-0472">Membrane</keyword>
<comment type="similarity">
    <text evidence="4">Belongs to the glycosyltransferase 8 family.</text>
</comment>
<proteinExistence type="inferred from homology"/>
<keyword evidence="2" id="KW-0808">Transferase</keyword>
<evidence type="ECO:0000256" key="2">
    <source>
        <dbReference type="ARBA" id="ARBA00022679"/>
    </source>
</evidence>
<keyword evidence="1" id="KW-0328">Glycosyltransferase</keyword>
<dbReference type="EMBL" id="JBFOLJ010000016">
    <property type="protein sequence ID" value="KAL2468547.1"/>
    <property type="molecule type" value="Genomic_DNA"/>
</dbReference>
<evidence type="ECO:0000256" key="1">
    <source>
        <dbReference type="ARBA" id="ARBA00022676"/>
    </source>
</evidence>
<evidence type="ECO:0000313" key="6">
    <source>
        <dbReference type="EMBL" id="KAL2468547.1"/>
    </source>
</evidence>
<dbReference type="InterPro" id="IPR002495">
    <property type="entry name" value="Glyco_trans_8"/>
</dbReference>
<sequence>MASKLYKSKPFTFSFILLLTAFLFLTINYIRQVHTEFQNESLKNPGWFDVVAPYIRHEKINIGLVNMDGVVDNIDRGRGLQRRGSTVKVHYDLVADYIKWEDLFPEWIDENSPSKCPEIPMPRFEDYKELDLILARVPCSRDDERSGLRDVLRLQVNLVVANLLVRSRRKNNGPVFAVFTGACIPMWEIFKCDDVLWHKGNYWVYKPELTRLKQKVLMPVGTCQPATPILEPSGQEIWRKYDNKSKSHTLPQPREAYVTVLHSSEDYVCGAIALAQSIIQTNTTKDLVLLADVDRISQYSLKGLRAAGWNIKPIRRIRSPHSKRQSYNEYNYSKLRIWQLKDYDRVMFIDSDLIVLKNIDKFFNYPQLSAVGNHKHIFNSGLMLIEPSICTFKTLLKKRFVVASYNGGDQGFLNEMFPWWHRLPAKLNYLKYFNTINDQLHEIPHDLYALHFVGLKPWMCYQDYDCNWDSLENHIFASDMAHERWWNVYNGMSKKLKQYCSLTSEMDARIQTERANARNATFVDGHWKIKVKDPRRHSILIS</sequence>
<dbReference type="AlphaFoldDB" id="A0ABD1PY65"/>
<keyword evidence="3" id="KW-0464">Manganese</keyword>
<name>A0ABD1PY65_9LAMI</name>
<dbReference type="Pfam" id="PF01501">
    <property type="entry name" value="Glyco_transf_8"/>
    <property type="match status" value="1"/>
</dbReference>
<evidence type="ECO:0000313" key="7">
    <source>
        <dbReference type="Proteomes" id="UP001604277"/>
    </source>
</evidence>
<dbReference type="CDD" id="cd02537">
    <property type="entry name" value="GT8_Glycogenin"/>
    <property type="match status" value="1"/>
</dbReference>
<dbReference type="Gene3D" id="3.90.550.10">
    <property type="entry name" value="Spore Coat Polysaccharide Biosynthesis Protein SpsA, Chain A"/>
    <property type="match status" value="1"/>
</dbReference>
<evidence type="ECO:0000256" key="3">
    <source>
        <dbReference type="ARBA" id="ARBA00023211"/>
    </source>
</evidence>
<dbReference type="GO" id="GO:0016757">
    <property type="term" value="F:glycosyltransferase activity"/>
    <property type="evidence" value="ECO:0007669"/>
    <property type="project" value="UniProtKB-KW"/>
</dbReference>
<dbReference type="PANTHER" id="PTHR11183">
    <property type="entry name" value="GLYCOGENIN SUBFAMILY MEMBER"/>
    <property type="match status" value="1"/>
</dbReference>
<dbReference type="InterPro" id="IPR050587">
    <property type="entry name" value="GNT1/Glycosyltrans_8"/>
</dbReference>
<keyword evidence="7" id="KW-1185">Reference proteome</keyword>
<keyword evidence="5" id="KW-1133">Transmembrane helix</keyword>
<evidence type="ECO:0000256" key="5">
    <source>
        <dbReference type="SAM" id="Phobius"/>
    </source>
</evidence>
<accession>A0ABD1PY65</accession>
<organism evidence="6 7">
    <name type="scientific">Forsythia ovata</name>
    <dbReference type="NCBI Taxonomy" id="205694"/>
    <lineage>
        <taxon>Eukaryota</taxon>
        <taxon>Viridiplantae</taxon>
        <taxon>Streptophyta</taxon>
        <taxon>Embryophyta</taxon>
        <taxon>Tracheophyta</taxon>
        <taxon>Spermatophyta</taxon>
        <taxon>Magnoliopsida</taxon>
        <taxon>eudicotyledons</taxon>
        <taxon>Gunneridae</taxon>
        <taxon>Pentapetalae</taxon>
        <taxon>asterids</taxon>
        <taxon>lamiids</taxon>
        <taxon>Lamiales</taxon>
        <taxon>Oleaceae</taxon>
        <taxon>Forsythieae</taxon>
        <taxon>Forsythia</taxon>
    </lineage>
</organism>
<dbReference type="InterPro" id="IPR029044">
    <property type="entry name" value="Nucleotide-diphossugar_trans"/>
</dbReference>